<dbReference type="PROSITE" id="PS50089">
    <property type="entry name" value="ZF_RING_2"/>
    <property type="match status" value="1"/>
</dbReference>
<dbReference type="InterPro" id="IPR013083">
    <property type="entry name" value="Znf_RING/FYVE/PHD"/>
</dbReference>
<dbReference type="EMBL" id="CAXHTA020000008">
    <property type="protein sequence ID" value="CAL5223205.1"/>
    <property type="molecule type" value="Genomic_DNA"/>
</dbReference>
<evidence type="ECO:0000313" key="5">
    <source>
        <dbReference type="Proteomes" id="UP001497392"/>
    </source>
</evidence>
<dbReference type="InterPro" id="IPR001841">
    <property type="entry name" value="Znf_RING"/>
</dbReference>
<feature type="domain" description="RING-type" evidence="3">
    <location>
        <begin position="180"/>
        <end position="219"/>
    </location>
</feature>
<dbReference type="Proteomes" id="UP001497392">
    <property type="component" value="Unassembled WGS sequence"/>
</dbReference>
<evidence type="ECO:0000256" key="1">
    <source>
        <dbReference type="PROSITE-ProRule" id="PRU00175"/>
    </source>
</evidence>
<protein>
    <submittedName>
        <fullName evidence="4">G5680 protein</fullName>
    </submittedName>
</protein>
<accession>A0ABP1FTH9</accession>
<evidence type="ECO:0000313" key="4">
    <source>
        <dbReference type="EMBL" id="CAL5223205.1"/>
    </source>
</evidence>
<keyword evidence="1" id="KW-0862">Zinc</keyword>
<proteinExistence type="predicted"/>
<sequence>MELEADQAISEYARPETPLAPRIPAQSSEVAARSRSTSFSPRPSLHMLNGMPQQQREQELPKLAAAIAEPASPDIHGQGPAQKAQLHNSVSHGLRERDVPGAGSPAAQAPARAAQEEPWREPFWPPQPFPVSVQHEPSRAKADGIPSDKDCTHSALSSHEKDAATADLSGEEDHDEDDLCIVCWEQLREVVLYHCMHMCTCQGCAKDIIAAGGLCPMCRAKI</sequence>
<dbReference type="PANTHER" id="PTHR14879">
    <property type="entry name" value="CASPASE REGULATOR, RING FINGER DOMAIN-CONTAINING"/>
    <property type="match status" value="1"/>
</dbReference>
<dbReference type="InterPro" id="IPR051728">
    <property type="entry name" value="RING-FYVE_E3_ubiquitin-ligase"/>
</dbReference>
<keyword evidence="1" id="KW-0863">Zinc-finger</keyword>
<comment type="caution">
    <text evidence="4">The sequence shown here is derived from an EMBL/GenBank/DDBJ whole genome shotgun (WGS) entry which is preliminary data.</text>
</comment>
<evidence type="ECO:0000256" key="2">
    <source>
        <dbReference type="SAM" id="MobiDB-lite"/>
    </source>
</evidence>
<dbReference type="Gene3D" id="3.30.40.10">
    <property type="entry name" value="Zinc/RING finger domain, C3HC4 (zinc finger)"/>
    <property type="match status" value="1"/>
</dbReference>
<dbReference type="PANTHER" id="PTHR14879:SF5">
    <property type="entry name" value="RING-TYPE DOMAIN-CONTAINING PROTEIN"/>
    <property type="match status" value="1"/>
</dbReference>
<keyword evidence="5" id="KW-1185">Reference proteome</keyword>
<feature type="region of interest" description="Disordered" evidence="2">
    <location>
        <begin position="1"/>
        <end position="171"/>
    </location>
</feature>
<reference evidence="4 5" key="1">
    <citation type="submission" date="2024-06" db="EMBL/GenBank/DDBJ databases">
        <authorList>
            <person name="Kraege A."/>
            <person name="Thomma B."/>
        </authorList>
    </citation>
    <scope>NUCLEOTIDE SEQUENCE [LARGE SCALE GENOMIC DNA]</scope>
</reference>
<feature type="compositionally biased region" description="Basic and acidic residues" evidence="2">
    <location>
        <begin position="136"/>
        <end position="164"/>
    </location>
</feature>
<organism evidence="4 5">
    <name type="scientific">Coccomyxa viridis</name>
    <dbReference type="NCBI Taxonomy" id="1274662"/>
    <lineage>
        <taxon>Eukaryota</taxon>
        <taxon>Viridiplantae</taxon>
        <taxon>Chlorophyta</taxon>
        <taxon>core chlorophytes</taxon>
        <taxon>Trebouxiophyceae</taxon>
        <taxon>Trebouxiophyceae incertae sedis</taxon>
        <taxon>Coccomyxaceae</taxon>
        <taxon>Coccomyxa</taxon>
    </lineage>
</organism>
<name>A0ABP1FTH9_9CHLO</name>
<evidence type="ECO:0000259" key="3">
    <source>
        <dbReference type="PROSITE" id="PS50089"/>
    </source>
</evidence>
<dbReference type="Pfam" id="PF13920">
    <property type="entry name" value="zf-C3HC4_3"/>
    <property type="match status" value="1"/>
</dbReference>
<gene>
    <name evidence="4" type="primary">g5680</name>
    <name evidence="4" type="ORF">VP750_LOCUS4864</name>
</gene>
<dbReference type="SUPFAM" id="SSF57850">
    <property type="entry name" value="RING/U-box"/>
    <property type="match status" value="1"/>
</dbReference>
<feature type="compositionally biased region" description="Low complexity" evidence="2">
    <location>
        <begin position="100"/>
        <end position="113"/>
    </location>
</feature>
<feature type="compositionally biased region" description="Low complexity" evidence="2">
    <location>
        <begin position="33"/>
        <end position="44"/>
    </location>
</feature>
<keyword evidence="1" id="KW-0479">Metal-binding</keyword>